<accession>A0ACC2TNC3</accession>
<protein>
    <submittedName>
        <fullName evidence="1">Uncharacterized protein</fullName>
    </submittedName>
</protein>
<keyword evidence="2" id="KW-1185">Reference proteome</keyword>
<name>A0ACC2TNC3_9FUNG</name>
<organism evidence="1 2">
    <name type="scientific">Entomophthora muscae</name>
    <dbReference type="NCBI Taxonomy" id="34485"/>
    <lineage>
        <taxon>Eukaryota</taxon>
        <taxon>Fungi</taxon>
        <taxon>Fungi incertae sedis</taxon>
        <taxon>Zoopagomycota</taxon>
        <taxon>Entomophthoromycotina</taxon>
        <taxon>Entomophthoromycetes</taxon>
        <taxon>Entomophthorales</taxon>
        <taxon>Entomophthoraceae</taxon>
        <taxon>Entomophthora</taxon>
    </lineage>
</organism>
<sequence length="64" mass="6898">MPCKPVINQDPGLSEPTKPAQKRIPNIKHIILLKLMQESGDYKAAAALVGVDPKGNSAHVNLKL</sequence>
<reference evidence="1" key="1">
    <citation type="submission" date="2022-04" db="EMBL/GenBank/DDBJ databases">
        <title>Genome of the entomopathogenic fungus Entomophthora muscae.</title>
        <authorList>
            <person name="Elya C."/>
            <person name="Lovett B.R."/>
            <person name="Lee E."/>
            <person name="Macias A.M."/>
            <person name="Hajek A.E."/>
            <person name="De Bivort B.L."/>
            <person name="Kasson M.T."/>
            <person name="De Fine Licht H.H."/>
            <person name="Stajich J.E."/>
        </authorList>
    </citation>
    <scope>NUCLEOTIDE SEQUENCE</scope>
    <source>
        <strain evidence="1">Berkeley</strain>
    </source>
</reference>
<proteinExistence type="predicted"/>
<gene>
    <name evidence="1" type="ORF">DSO57_1029378</name>
</gene>
<dbReference type="EMBL" id="QTSX02002323">
    <property type="protein sequence ID" value="KAJ9076102.1"/>
    <property type="molecule type" value="Genomic_DNA"/>
</dbReference>
<evidence type="ECO:0000313" key="1">
    <source>
        <dbReference type="EMBL" id="KAJ9076102.1"/>
    </source>
</evidence>
<dbReference type="Proteomes" id="UP001165960">
    <property type="component" value="Unassembled WGS sequence"/>
</dbReference>
<comment type="caution">
    <text evidence="1">The sequence shown here is derived from an EMBL/GenBank/DDBJ whole genome shotgun (WGS) entry which is preliminary data.</text>
</comment>
<evidence type="ECO:0000313" key="2">
    <source>
        <dbReference type="Proteomes" id="UP001165960"/>
    </source>
</evidence>